<name>A0A6L6ICU0_ECOLX</name>
<dbReference type="EMBL" id="WCEW01000232">
    <property type="protein sequence ID" value="MTE92776.1"/>
    <property type="molecule type" value="Genomic_DNA"/>
</dbReference>
<gene>
    <name evidence="1" type="ORF">F9B07_29500</name>
</gene>
<proteinExistence type="predicted"/>
<protein>
    <submittedName>
        <fullName evidence="1">Phage tail tape measure protein</fullName>
    </submittedName>
</protein>
<feature type="non-terminal residue" evidence="1">
    <location>
        <position position="1"/>
    </location>
</feature>
<accession>A0A6L6ICU0</accession>
<dbReference type="AlphaFoldDB" id="A0A6L6ICU0"/>
<sequence length="108" mass="10987">LSAYSNSIVDTPTYFAFAKGAGLMGEAGPEAIMPLTRAADGSLGVRAVGSMNGSAGLVYSPVYHIAIQNDGANGQIGPEAAGSLVQLIDQRVQAVMLSMRRDGGMLSG</sequence>
<organism evidence="1 2">
    <name type="scientific">Escherichia coli</name>
    <dbReference type="NCBI Taxonomy" id="562"/>
    <lineage>
        <taxon>Bacteria</taxon>
        <taxon>Pseudomonadati</taxon>
        <taxon>Pseudomonadota</taxon>
        <taxon>Gammaproteobacteria</taxon>
        <taxon>Enterobacterales</taxon>
        <taxon>Enterobacteriaceae</taxon>
        <taxon>Escherichia</taxon>
    </lineage>
</organism>
<evidence type="ECO:0000313" key="2">
    <source>
        <dbReference type="Proteomes" id="UP000486847"/>
    </source>
</evidence>
<comment type="caution">
    <text evidence="1">The sequence shown here is derived from an EMBL/GenBank/DDBJ whole genome shotgun (WGS) entry which is preliminary data.</text>
</comment>
<dbReference type="RefSeq" id="WP_087891349.1">
    <property type="nucleotide sequence ID" value="NZ_CAJSKZ010000170.1"/>
</dbReference>
<evidence type="ECO:0000313" key="1">
    <source>
        <dbReference type="EMBL" id="MTE92776.1"/>
    </source>
</evidence>
<reference evidence="1 2" key="1">
    <citation type="submission" date="2019-10" db="EMBL/GenBank/DDBJ databases">
        <title>Comparative genomic analysis of antimicrobial resistant Escherichia coli of diverse origin.</title>
        <authorList>
            <person name="Ghatak S."/>
            <person name="Milton A.P."/>
            <person name="Rhetso K."/>
            <person name="Purkait D."/>
            <person name="Das S."/>
            <person name="Puro K.-U."/>
            <person name="Shakuntala I."/>
            <person name="Sen A."/>
            <person name="Sanjukta R."/>
            <person name="Priya G.B."/>
            <person name="Mawlong M."/>
            <person name="Lyngdoh V."/>
            <person name="Rynghang J."/>
            <person name="Mawphlang B.L."/>
        </authorList>
    </citation>
    <scope>NUCLEOTIDE SEQUENCE [LARGE SCALE GENOMIC DNA]</scope>
    <source>
        <strain evidence="1 2">SE161</strain>
    </source>
</reference>
<dbReference type="Proteomes" id="UP000486847">
    <property type="component" value="Unassembled WGS sequence"/>
</dbReference>